<keyword evidence="3" id="KW-1185">Reference proteome</keyword>
<feature type="non-terminal residue" evidence="2">
    <location>
        <position position="158"/>
    </location>
</feature>
<feature type="region of interest" description="Disordered" evidence="1">
    <location>
        <begin position="1"/>
        <end position="64"/>
    </location>
</feature>
<evidence type="ECO:0000256" key="1">
    <source>
        <dbReference type="SAM" id="MobiDB-lite"/>
    </source>
</evidence>
<reference evidence="2" key="1">
    <citation type="submission" date="2023-05" db="EMBL/GenBank/DDBJ databases">
        <authorList>
            <person name="Stuckert A."/>
        </authorList>
    </citation>
    <scope>NUCLEOTIDE SEQUENCE</scope>
</reference>
<accession>A0ABN9FLK4</accession>
<organism evidence="2 3">
    <name type="scientific">Staurois parvus</name>
    <dbReference type="NCBI Taxonomy" id="386267"/>
    <lineage>
        <taxon>Eukaryota</taxon>
        <taxon>Metazoa</taxon>
        <taxon>Chordata</taxon>
        <taxon>Craniata</taxon>
        <taxon>Vertebrata</taxon>
        <taxon>Euteleostomi</taxon>
        <taxon>Amphibia</taxon>
        <taxon>Batrachia</taxon>
        <taxon>Anura</taxon>
        <taxon>Neobatrachia</taxon>
        <taxon>Ranoidea</taxon>
        <taxon>Ranidae</taxon>
        <taxon>Staurois</taxon>
    </lineage>
</organism>
<name>A0ABN9FLK4_9NEOB</name>
<dbReference type="EMBL" id="CATNWA010016952">
    <property type="protein sequence ID" value="CAI9596737.1"/>
    <property type="molecule type" value="Genomic_DNA"/>
</dbReference>
<dbReference type="Proteomes" id="UP001162483">
    <property type="component" value="Unassembled WGS sequence"/>
</dbReference>
<proteinExistence type="predicted"/>
<evidence type="ECO:0000313" key="3">
    <source>
        <dbReference type="Proteomes" id="UP001162483"/>
    </source>
</evidence>
<comment type="caution">
    <text evidence="2">The sequence shown here is derived from an EMBL/GenBank/DDBJ whole genome shotgun (WGS) entry which is preliminary data.</text>
</comment>
<sequence>METASNGSAVQGPMTHSGPGSSMRRRYRGPMTDYGPGSSNGRPVICQHPNDKMEPTSSVRRPESGTWQMCVAMETAAMGGRTGTHDTLWTGSSMEEAVQGTHDRLRAWQRQHEESVLGPWQITGLADDDEAAKVSASLLAPSAACGSGNRHVSRPVTE</sequence>
<gene>
    <name evidence="2" type="ORF">SPARVUS_LOCUS12112625</name>
</gene>
<evidence type="ECO:0000313" key="2">
    <source>
        <dbReference type="EMBL" id="CAI9596737.1"/>
    </source>
</evidence>
<protein>
    <submittedName>
        <fullName evidence="2">Uncharacterized protein</fullName>
    </submittedName>
</protein>